<keyword evidence="2" id="KW-1185">Reference proteome</keyword>
<organism evidence="1 2">
    <name type="scientific">Aliibacillus thermotolerans</name>
    <dbReference type="NCBI Taxonomy" id="1834418"/>
    <lineage>
        <taxon>Bacteria</taxon>
        <taxon>Bacillati</taxon>
        <taxon>Bacillota</taxon>
        <taxon>Bacilli</taxon>
        <taxon>Bacillales</taxon>
        <taxon>Bacillaceae</taxon>
        <taxon>Aliibacillus</taxon>
    </lineage>
</organism>
<protein>
    <recommendedName>
        <fullName evidence="3">Rpn family recombination-promoting nuclease/putative transposase</fullName>
    </recommendedName>
</protein>
<gene>
    <name evidence="1" type="ORF">ACFPTR_09660</name>
</gene>
<name>A0ABW0U6T7_9BACI</name>
<dbReference type="Proteomes" id="UP001596143">
    <property type="component" value="Unassembled WGS sequence"/>
</dbReference>
<evidence type="ECO:0000313" key="1">
    <source>
        <dbReference type="EMBL" id="MFC5629128.1"/>
    </source>
</evidence>
<dbReference type="RefSeq" id="WP_270896971.1">
    <property type="nucleotide sequence ID" value="NZ_JBHSPF010000050.1"/>
</dbReference>
<evidence type="ECO:0000313" key="2">
    <source>
        <dbReference type="Proteomes" id="UP001596143"/>
    </source>
</evidence>
<comment type="caution">
    <text evidence="1">The sequence shown here is derived from an EMBL/GenBank/DDBJ whole genome shotgun (WGS) entry which is preliminary data.</text>
</comment>
<sequence length="87" mass="10492">MKKRTDVAYNNYDIIFRNMTEQFREKVLDFYGIKTAPIVRVEPTDLPKISVQDRRMDFIFLLADDTYLHLEFQTTFSEKDLDRFFAV</sequence>
<proteinExistence type="predicted"/>
<accession>A0ABW0U6T7</accession>
<reference evidence="2" key="1">
    <citation type="journal article" date="2019" name="Int. J. Syst. Evol. Microbiol.">
        <title>The Global Catalogue of Microorganisms (GCM) 10K type strain sequencing project: providing services to taxonomists for standard genome sequencing and annotation.</title>
        <authorList>
            <consortium name="The Broad Institute Genomics Platform"/>
            <consortium name="The Broad Institute Genome Sequencing Center for Infectious Disease"/>
            <person name="Wu L."/>
            <person name="Ma J."/>
        </authorList>
    </citation>
    <scope>NUCLEOTIDE SEQUENCE [LARGE SCALE GENOMIC DNA]</scope>
    <source>
        <strain evidence="2">CGMCC 1.15790</strain>
    </source>
</reference>
<dbReference type="EMBL" id="JBHSPF010000050">
    <property type="protein sequence ID" value="MFC5629128.1"/>
    <property type="molecule type" value="Genomic_DNA"/>
</dbReference>
<evidence type="ECO:0008006" key="3">
    <source>
        <dbReference type="Google" id="ProtNLM"/>
    </source>
</evidence>